<keyword evidence="2" id="KW-0521">NADP</keyword>
<dbReference type="RefSeq" id="XP_018035852.1">
    <property type="nucleotide sequence ID" value="XM_018175524.1"/>
</dbReference>
<dbReference type="OrthoDB" id="9997102at2759"/>
<dbReference type="GO" id="GO:0005634">
    <property type="term" value="C:nucleus"/>
    <property type="evidence" value="ECO:0007669"/>
    <property type="project" value="TreeGrafter"/>
</dbReference>
<dbReference type="AlphaFoldDB" id="A0A177CFJ0"/>
<dbReference type="Pfam" id="PF05368">
    <property type="entry name" value="NmrA"/>
    <property type="match status" value="1"/>
</dbReference>
<dbReference type="Gene3D" id="3.90.25.10">
    <property type="entry name" value="UDP-galactose 4-epimerase, domain 1"/>
    <property type="match status" value="1"/>
</dbReference>
<dbReference type="CDD" id="cd05251">
    <property type="entry name" value="NmrA_like_SDR_a"/>
    <property type="match status" value="1"/>
</dbReference>
<keyword evidence="5" id="KW-1185">Reference proteome</keyword>
<dbReference type="PANTHER" id="PTHR42748:SF7">
    <property type="entry name" value="NMRA LIKE REDOX SENSOR 1-RELATED"/>
    <property type="match status" value="1"/>
</dbReference>
<feature type="domain" description="NmrA-like" evidence="3">
    <location>
        <begin position="5"/>
        <end position="287"/>
    </location>
</feature>
<dbReference type="InParanoid" id="A0A177CFJ0"/>
<sequence>MAARAILITGATGKQGSSVVNALLRSNADFEILALTRNASSPSAQSLARKSPLIKLVTGNLDDPSSIFASARSVTKTPIWGVFSVQTPFGGKASTKTEERQGKALVDASLENGVSHFVYSSVDRGGDAKSAKDPTNVPHFISKHNVEQHLFAKAKGSDMTWTVLRPVAFMENLVPGFLGKVFNTDWKMVLRPEQKLQLIATSDIGFFAAQSFLQPSSRLYANSTLSLAGDELTYAEYAKIFQERTGEKLPTTFRLIVKLINFMVKEMGNMFVWFRETGYGADLEELKRLHPQIKGFGEWLEKESAWKKGGEKA</sequence>
<reference evidence="4 5" key="1">
    <citation type="submission" date="2016-05" db="EMBL/GenBank/DDBJ databases">
        <title>Comparative analysis of secretome profiles of manganese(II)-oxidizing ascomycete fungi.</title>
        <authorList>
            <consortium name="DOE Joint Genome Institute"/>
            <person name="Zeiner C.A."/>
            <person name="Purvine S.O."/>
            <person name="Zink E.M."/>
            <person name="Wu S."/>
            <person name="Pasa-Tolic L."/>
            <person name="Chaput D.L."/>
            <person name="Haridas S."/>
            <person name="Grigoriev I.V."/>
            <person name="Santelli C.M."/>
            <person name="Hansel C.M."/>
        </authorList>
    </citation>
    <scope>NUCLEOTIDE SEQUENCE [LARGE SCALE GENOMIC DNA]</scope>
    <source>
        <strain evidence="4 5">AP3s5-JAC2a</strain>
    </source>
</reference>
<dbReference type="InterPro" id="IPR036291">
    <property type="entry name" value="NAD(P)-bd_dom_sf"/>
</dbReference>
<dbReference type="GeneID" id="28759010"/>
<dbReference type="STRING" id="1460663.A0A177CFJ0"/>
<dbReference type="Proteomes" id="UP000077069">
    <property type="component" value="Unassembled WGS sequence"/>
</dbReference>
<dbReference type="InterPro" id="IPR008030">
    <property type="entry name" value="NmrA-like"/>
</dbReference>
<dbReference type="InterPro" id="IPR051164">
    <property type="entry name" value="NmrA-like_oxidored"/>
</dbReference>
<dbReference type="SUPFAM" id="SSF51735">
    <property type="entry name" value="NAD(P)-binding Rossmann-fold domains"/>
    <property type="match status" value="1"/>
</dbReference>
<dbReference type="PANTHER" id="PTHR42748">
    <property type="entry name" value="NITROGEN METABOLITE REPRESSION PROTEIN NMRA FAMILY MEMBER"/>
    <property type="match status" value="1"/>
</dbReference>
<accession>A0A177CFJ0</accession>
<dbReference type="Gene3D" id="3.40.50.720">
    <property type="entry name" value="NAD(P)-binding Rossmann-like Domain"/>
    <property type="match status" value="1"/>
</dbReference>
<evidence type="ECO:0000313" key="4">
    <source>
        <dbReference type="EMBL" id="OAG05487.1"/>
    </source>
</evidence>
<evidence type="ECO:0000256" key="2">
    <source>
        <dbReference type="ARBA" id="ARBA00022857"/>
    </source>
</evidence>
<proteinExistence type="inferred from homology"/>
<dbReference type="EMBL" id="KV441552">
    <property type="protein sequence ID" value="OAG05487.1"/>
    <property type="molecule type" value="Genomic_DNA"/>
</dbReference>
<comment type="similarity">
    <text evidence="1">Belongs to the NmrA-type oxidoreductase family.</text>
</comment>
<gene>
    <name evidence="4" type="ORF">CC84DRAFT_1118680</name>
</gene>
<evidence type="ECO:0000313" key="5">
    <source>
        <dbReference type="Proteomes" id="UP000077069"/>
    </source>
</evidence>
<protein>
    <submittedName>
        <fullName evidence="4">Nucleoside-diphosphate-sugar epimerase family protein</fullName>
    </submittedName>
</protein>
<name>A0A177CFJ0_9PLEO</name>
<dbReference type="FunFam" id="3.40.50.720:FF:000528">
    <property type="entry name" value="Nucleoside-diphosphate-sugar epimerase family protein"/>
    <property type="match status" value="1"/>
</dbReference>
<evidence type="ECO:0000256" key="1">
    <source>
        <dbReference type="ARBA" id="ARBA00006328"/>
    </source>
</evidence>
<organism evidence="4 5">
    <name type="scientific">Paraphaeosphaeria sporulosa</name>
    <dbReference type="NCBI Taxonomy" id="1460663"/>
    <lineage>
        <taxon>Eukaryota</taxon>
        <taxon>Fungi</taxon>
        <taxon>Dikarya</taxon>
        <taxon>Ascomycota</taxon>
        <taxon>Pezizomycotina</taxon>
        <taxon>Dothideomycetes</taxon>
        <taxon>Pleosporomycetidae</taxon>
        <taxon>Pleosporales</taxon>
        <taxon>Massarineae</taxon>
        <taxon>Didymosphaeriaceae</taxon>
        <taxon>Paraphaeosphaeria</taxon>
    </lineage>
</organism>
<evidence type="ECO:0000259" key="3">
    <source>
        <dbReference type="Pfam" id="PF05368"/>
    </source>
</evidence>